<evidence type="ECO:0000256" key="2">
    <source>
        <dbReference type="ARBA" id="ARBA00004245"/>
    </source>
</evidence>
<evidence type="ECO:0000256" key="9">
    <source>
        <dbReference type="ARBA" id="ARBA00023054"/>
    </source>
</evidence>
<evidence type="ECO:0000313" key="22">
    <source>
        <dbReference type="Proteomes" id="UP000694403"/>
    </source>
</evidence>
<dbReference type="InterPro" id="IPR026983">
    <property type="entry name" value="DHC"/>
</dbReference>
<dbReference type="Gene3D" id="3.40.50.300">
    <property type="entry name" value="P-loop containing nucleotide triphosphate hydrolases"/>
    <property type="match status" value="5"/>
</dbReference>
<evidence type="ECO:0000259" key="20">
    <source>
        <dbReference type="Pfam" id="PF18199"/>
    </source>
</evidence>
<dbReference type="PANTHER" id="PTHR22878:SF64">
    <property type="entry name" value="DYNEIN AXONEMAL HEAVY CHAIN 14"/>
    <property type="match status" value="1"/>
</dbReference>
<keyword evidence="7" id="KW-0067">ATP-binding</keyword>
<keyword evidence="11" id="KW-0505">Motor protein</keyword>
<dbReference type="Gene3D" id="1.10.8.710">
    <property type="match status" value="1"/>
</dbReference>
<evidence type="ECO:0000313" key="21">
    <source>
        <dbReference type="Ensembl" id="ENSCSRP00000027324.1"/>
    </source>
</evidence>
<evidence type="ECO:0000259" key="18">
    <source>
        <dbReference type="Pfam" id="PF12781"/>
    </source>
</evidence>
<comment type="similarity">
    <text evidence="3">Belongs to the dynein heavy chain family.</text>
</comment>
<evidence type="ECO:0008006" key="23">
    <source>
        <dbReference type="Google" id="ProtNLM"/>
    </source>
</evidence>
<evidence type="ECO:0000256" key="7">
    <source>
        <dbReference type="ARBA" id="ARBA00022840"/>
    </source>
</evidence>
<evidence type="ECO:0000256" key="6">
    <source>
        <dbReference type="ARBA" id="ARBA00022741"/>
    </source>
</evidence>
<dbReference type="FunFam" id="1.10.8.710:FF:000004">
    <property type="entry name" value="Dynein axonemal heavy chain 6"/>
    <property type="match status" value="1"/>
</dbReference>
<proteinExistence type="inferred from homology"/>
<protein>
    <recommendedName>
        <fullName evidence="23">Dynein axonemal heavy chain 14</fullName>
    </recommendedName>
</protein>
<feature type="domain" description="Dynein heavy chain hydrolytic ATP-binding dynein motor region" evidence="15">
    <location>
        <begin position="762"/>
        <end position="975"/>
    </location>
</feature>
<dbReference type="Proteomes" id="UP000694403">
    <property type="component" value="Unplaced"/>
</dbReference>
<evidence type="ECO:0000259" key="15">
    <source>
        <dbReference type="Pfam" id="PF12774"/>
    </source>
</evidence>
<sequence>VDACNPARREENLFIFVPPLPPALYTPEPFDDDVIKHILRLRGKLGWQTVLPPHGYRAEETKATKIQKIALRRPLLLKDSGEYVYCLRRSRNNPKAPYNPYDLQVVSANTARHNKEYWTVTASFVSKVDRSRTYSLDEFCEEQYQQNKEALHQLQSFREKVIKAIQSTFLRKENPNYVEISEWRQMMKRFSRFLQLVDKIFQELLRKLVHNAVQLLLELFKGSSNVTNPYEKKNENLIRLLLAILVILTLLSILSSSMEQVESYSRNFMQYCAMVDEAKSMNMEILAIQRELSSHDFRGILNKYTDDVNEIICMTIERRIHMIKVRSVNYQTDCLPYFEMEEFIEHLTFLSQISSELPMLETQYNTLSQLYSIARAYDFPIPVEQFALYQNLTRSLHDLKSSILICEKGKNDNIIKFSADLDGYFGNLQFELRNFKNKVRNPVLLLSKTLPKTAKEMIQSLIEEATVISNKSKSYANYQDLFDGSIADMRSLSLDRMSQKSQVGDSSSQRVNKKLSEVESELALRKLLWDSLEEWGKLSFRWKHTLFENLDIDLIQKDVSRFMQTIQILEKDIMALLEESQVTISTIKGSCYVGPIKSQIMFNKDCTRSFQSSDPKMALTGIHDELVHHLEQLAEMTSDILQFHKQTTLEALLTLYIHCRDILSSLIDKQVFKMEDFEWTRQLRYEWNEMNATCRVVQGNASFIYGYEYLGCSSRLVITPLTDRCWLTLTGALHLNLGGCPAGPAGTGKTETVKDLSKFLLTVHGKEIRINTSCGIFITMNPGYKGRVELPDNLKSLFRPVSMMVPDYKLIAEVMLFSEGFKSAKSLSGKLVCLYQLACNQLSQQDHYDFGMRAIKTVLLRAGQKKKELKIQNYDTTVPAEEETLIIISSLKEANLPKFLAEDVSLFENIMADLFPGIIVPRVSTLKLEKAVTVAIQQLCLQPWASQIEKVLQFHNQILARVGVMLVGPTGGGKTTVRTILEKALVILPTLGLEKFSKNDKGKVDTFVINPKCVSVGELYGQTDPNTMEWSDGLLASAVRTFAKHSAKKSKKKESNNDAATRIQDAYTVSKAITDWQWIILDGPVDTVWIENLNTVLDDTRTLCLANSERIYLPSGIRMIFETDSLSQASPATVSRCAMVFVDPTDLGWEPYVKTWLLKVSRIITRSGSECLESLFEKSIKKGLNFLAKHKKMQPFPVQQMGIVMNLCRILGAFIDIMRKHGHFCHSEPDSTTFAHVEKEDQKWFLEKYPDKLPSLLEKLYVFAFTWVVGGVLRRETDYEEESLIGINTQDESLVNVTRGFSNFVLSISNFTGIQFPAGDRVIFEYFVDLQTGDFAPWTDLVPTTQFLIQQGKIPHETGDIAPSSERIKGVIVSTIQCGAHTSAAQIQAWIRQKLILKSKDTLGAPKSKQVIVFIDDLNMPIPEEYGAQPPLESIRQFLDLGGFYDTKQLAWKNIQNVSLVADCAPPSGGRNEISPRLLTHFCLLVLPQPSLQSLQRIFQVGLDGNGKITCATLACYLSNCSLFRLSVTHSYSYTDFTEDLKRVCIQTGLEGQNTVLLMTDSDIVQDSFLEHLSCILNSGEVLDLFDKEELEGIVVKLTAVAEKVNYSNGREAILSFFIVRSKLHIVLATSPAGLNFRQLCRIYPAIVNCSTVDWYDNWPEEALLHVAKSYFSHEDICDDSENLTNMVAQVCVEIHQSASTTTAKYLKETKRHYYITPNSYLQFIHTFSSILQNNAHCNLIFIFRACFYNGLTKLLEATSLVAEMQEELLALGPQIEQKSKEIEELVEKLHRDSLVVEQVRTLVKQDEEIMAEETKVVEEYAQKATEELNAVLPALEKALAALDALDKAHIAELRVYTHPPPLVLTVMNAVCILLQKKPSWATAKLLLADTGFLKKLVTLDKDNLPEKVFLQLKRYLRSPDFSPSKVGLVSIACCSMCHWILALDHYHEVQKLVKPKQIRVTEAQEVLRLAHQKLDEKQRSLALVSKWQNKGLPLDQYSIENAILVKIGQRWPLLIDPQKQAYKWICQMEGDRLRQIHASDSNYLRTLENAMRIGDSILLQTWRRRETTNPHFLPAVCNVVTMINFTVTFQGLQDQLLSTVVIHETPQLEQQRCELLESISADQITLRELEQKSLKLLQKTEGHILDDQDLIDNLQRTKVTSKEIFERVEASAKTEATIEKTRKNYLPIATRGAVLYFVVADLIKINYMYQFSLEWFHKIFVESMDSVNKLQSQISLSDSTSSVCGTSRHCLKYLLCVFSKYITLLVLTHIFPPLQTVSSALFTENQLCFSFLLCTKIMQNNCGENQAQDKLGFLPENEWNFFLYSSMLANIKDTQLELENYGSYMFNKTPCLWITESMWKECQYMSTHMQPFNLLCDSLASNSQQWSSFLNSGNLYYLLSTRYRPTSSQQAPSFFYQDFHRTFFVFRILLRVIVHTDSTLVHMCPIHVRSDYFRIAVSIGAVPIKILRPESLNSAIREFVIEKLGARYLQTGGINLKEVYGDSSASTPLIFIHSHDSLQDCRAYLESLPDTDSPELFGMHACAGRAFLESQAQTFIDTIVSMQPRMSMDTLIIRSSQDELVLEIASDILRQLPLTVEEQDTELTPGTEHSSKMKATLGSLLSGPIWAALTKAAKGHDPFINSALLTVLRQEIDRFNHLLSVITISLHSLQQAMKGEIIFTTGLEELYHSVLNSKVPEFWQLYSYMSNKSLGSWIDDLILRVNFFAAWANQAITCIQLRYNSLMMLQKEAKTSGISFSSPTDDRANISTNSIQGNPSRFWLSGFFFPQGFLTAVLQNYARQNGISVNSLTFGHRLLPTIHDEDCNLREVKGKQNIIQTAFKGSSPPENGVLVFGLYIDGARWSPTTHVLEEPFLHDRFYPETCPDEEQRGLMHYECPLYRTPQRAGILLSTGLSTNFVTTVSLPTLKPSSHWVTRGVATLCQLDD</sequence>
<dbReference type="InterPro" id="IPR027417">
    <property type="entry name" value="P-loop_NTPase"/>
</dbReference>
<keyword evidence="14" id="KW-0472">Membrane</keyword>
<dbReference type="GO" id="GO:0030286">
    <property type="term" value="C:dynein complex"/>
    <property type="evidence" value="ECO:0007669"/>
    <property type="project" value="UniProtKB-KW"/>
</dbReference>
<dbReference type="Pfam" id="PF12775">
    <property type="entry name" value="AAA_7"/>
    <property type="match status" value="1"/>
</dbReference>
<name>A0A8C3TFB6_CHESE</name>
<feature type="domain" description="Dynein heavy chain AAA 5 extension" evidence="19">
    <location>
        <begin position="1172"/>
        <end position="1340"/>
    </location>
</feature>
<dbReference type="GO" id="GO:0005929">
    <property type="term" value="C:cilium"/>
    <property type="evidence" value="ECO:0007669"/>
    <property type="project" value="UniProtKB-SubCell"/>
</dbReference>
<keyword evidence="14" id="KW-0812">Transmembrane</keyword>
<dbReference type="Gene3D" id="3.10.490.20">
    <property type="match status" value="1"/>
</dbReference>
<evidence type="ECO:0000256" key="1">
    <source>
        <dbReference type="ARBA" id="ARBA00004138"/>
    </source>
</evidence>
<keyword evidence="10" id="KW-0969">Cilium</keyword>
<evidence type="ECO:0000256" key="14">
    <source>
        <dbReference type="SAM" id="Phobius"/>
    </source>
</evidence>
<feature type="domain" description="Dynein heavy chain AAA module D4" evidence="17">
    <location>
        <begin position="1496"/>
        <end position="1730"/>
    </location>
</feature>
<dbReference type="Pfam" id="PF17852">
    <property type="entry name" value="Dynein_AAA_lid"/>
    <property type="match status" value="1"/>
</dbReference>
<dbReference type="InterPro" id="IPR041228">
    <property type="entry name" value="Dynein_C"/>
</dbReference>
<keyword evidence="13" id="KW-0966">Cell projection</keyword>
<dbReference type="Gene3D" id="6.10.140.1060">
    <property type="match status" value="1"/>
</dbReference>
<dbReference type="FunFam" id="1.20.58.1120:FF:000007">
    <property type="entry name" value="Dynein heavy chain 4"/>
    <property type="match status" value="1"/>
</dbReference>
<dbReference type="Gene3D" id="1.20.58.1120">
    <property type="match status" value="1"/>
</dbReference>
<dbReference type="InterPro" id="IPR024743">
    <property type="entry name" value="Dynein_HC_stalk"/>
</dbReference>
<dbReference type="SUPFAM" id="SSF52540">
    <property type="entry name" value="P-loop containing nucleoside triphosphate hydrolases"/>
    <property type="match status" value="4"/>
</dbReference>
<feature type="domain" description="Dynein heavy chain hydrolytic ATP-binding dynein motor region" evidence="15">
    <location>
        <begin position="705"/>
        <end position="760"/>
    </location>
</feature>
<evidence type="ECO:0000259" key="19">
    <source>
        <dbReference type="Pfam" id="PF17852"/>
    </source>
</evidence>
<keyword evidence="5" id="KW-0493">Microtubule</keyword>
<dbReference type="InterPro" id="IPR035699">
    <property type="entry name" value="AAA_6"/>
</dbReference>
<dbReference type="Pfam" id="PF12774">
    <property type="entry name" value="AAA_6"/>
    <property type="match status" value="2"/>
</dbReference>
<dbReference type="Pfam" id="PF12781">
    <property type="entry name" value="AAA_9"/>
    <property type="match status" value="2"/>
</dbReference>
<dbReference type="InterPro" id="IPR024317">
    <property type="entry name" value="Dynein_heavy_chain_D4_dom"/>
</dbReference>
<evidence type="ECO:0000256" key="3">
    <source>
        <dbReference type="ARBA" id="ARBA00008887"/>
    </source>
</evidence>
<dbReference type="GO" id="GO:0051959">
    <property type="term" value="F:dynein light intermediate chain binding"/>
    <property type="evidence" value="ECO:0007669"/>
    <property type="project" value="InterPro"/>
</dbReference>
<feature type="domain" description="Dynein heavy chain coiled coil stalk" evidence="16">
    <location>
        <begin position="1750"/>
        <end position="1982"/>
    </location>
</feature>
<dbReference type="InterPro" id="IPR041466">
    <property type="entry name" value="Dynein_AAA5_ext"/>
</dbReference>
<dbReference type="InterPro" id="IPR043160">
    <property type="entry name" value="Dynein_C_barrel"/>
</dbReference>
<reference evidence="21" key="2">
    <citation type="submission" date="2025-09" db="UniProtKB">
        <authorList>
            <consortium name="Ensembl"/>
        </authorList>
    </citation>
    <scope>IDENTIFICATION</scope>
</reference>
<evidence type="ECO:0000256" key="4">
    <source>
        <dbReference type="ARBA" id="ARBA00022490"/>
    </source>
</evidence>
<keyword evidence="6" id="KW-0547">Nucleotide-binding</keyword>
<evidence type="ECO:0000259" key="17">
    <source>
        <dbReference type="Pfam" id="PF12780"/>
    </source>
</evidence>
<dbReference type="Pfam" id="PF12780">
    <property type="entry name" value="AAA_8"/>
    <property type="match status" value="1"/>
</dbReference>
<dbReference type="InterPro" id="IPR043157">
    <property type="entry name" value="Dynein_AAA1S"/>
</dbReference>
<dbReference type="FunFam" id="3.40.50.300:FF:001622">
    <property type="entry name" value="Dynein, axonemal, heavy chain 14"/>
    <property type="match status" value="1"/>
</dbReference>
<evidence type="ECO:0000256" key="10">
    <source>
        <dbReference type="ARBA" id="ARBA00023069"/>
    </source>
</evidence>
<keyword evidence="12" id="KW-0206">Cytoskeleton</keyword>
<keyword evidence="8" id="KW-0243">Dynein</keyword>
<reference evidence="21" key="1">
    <citation type="submission" date="2025-08" db="UniProtKB">
        <authorList>
            <consortium name="Ensembl"/>
        </authorList>
    </citation>
    <scope>IDENTIFICATION</scope>
</reference>
<dbReference type="PANTHER" id="PTHR22878">
    <property type="entry name" value="DYNEIN HEAVY CHAIN 6, AXONEMAL-LIKE-RELATED"/>
    <property type="match status" value="1"/>
</dbReference>
<comment type="subcellular location">
    <subcellularLocation>
        <location evidence="1">Cell projection</location>
        <location evidence="1">Cilium</location>
    </subcellularLocation>
    <subcellularLocation>
        <location evidence="2">Cytoplasm</location>
        <location evidence="2">Cytoskeleton</location>
    </subcellularLocation>
</comment>
<evidence type="ECO:0000256" key="13">
    <source>
        <dbReference type="ARBA" id="ARBA00023273"/>
    </source>
</evidence>
<feature type="domain" description="Dynein heavy chain ATP-binding dynein motor region" evidence="18">
    <location>
        <begin position="1987"/>
        <end position="2062"/>
    </location>
</feature>
<dbReference type="Pfam" id="PF12777">
    <property type="entry name" value="MT"/>
    <property type="match status" value="1"/>
</dbReference>
<dbReference type="Ensembl" id="ENSCSRT00000028448.1">
    <property type="protein sequence ID" value="ENSCSRP00000027324.1"/>
    <property type="gene ID" value="ENSCSRG00000020220.1"/>
</dbReference>
<feature type="domain" description="Dynein heavy chain C-terminal" evidence="20">
    <location>
        <begin position="2551"/>
        <end position="2941"/>
    </location>
</feature>
<feature type="domain" description="Dynein heavy chain ATP-binding dynein motor region" evidence="18">
    <location>
        <begin position="2068"/>
        <end position="2165"/>
    </location>
</feature>
<dbReference type="GO" id="GO:0007018">
    <property type="term" value="P:microtubule-based movement"/>
    <property type="evidence" value="ECO:0007669"/>
    <property type="project" value="InterPro"/>
</dbReference>
<dbReference type="Gene3D" id="1.20.1270.280">
    <property type="match status" value="1"/>
</dbReference>
<dbReference type="FunFam" id="3.10.490.20:FF:000005">
    <property type="entry name" value="Dynein axonemal heavy chain 6"/>
    <property type="match status" value="1"/>
</dbReference>
<evidence type="ECO:0000259" key="16">
    <source>
        <dbReference type="Pfam" id="PF12777"/>
    </source>
</evidence>
<keyword evidence="14" id="KW-1133">Transmembrane helix</keyword>
<evidence type="ECO:0000256" key="12">
    <source>
        <dbReference type="ARBA" id="ARBA00023212"/>
    </source>
</evidence>
<dbReference type="FunFam" id="3.40.50.300:FF:000038">
    <property type="entry name" value="Dynein heavy chain 5, axonemal"/>
    <property type="match status" value="1"/>
</dbReference>
<accession>A0A8C3TFB6</accession>
<keyword evidence="4" id="KW-0963">Cytoplasm</keyword>
<organism evidence="21 22">
    <name type="scientific">Chelydra serpentina</name>
    <name type="common">Snapping turtle</name>
    <name type="synonym">Testudo serpentina</name>
    <dbReference type="NCBI Taxonomy" id="8475"/>
    <lineage>
        <taxon>Eukaryota</taxon>
        <taxon>Metazoa</taxon>
        <taxon>Chordata</taxon>
        <taxon>Craniata</taxon>
        <taxon>Vertebrata</taxon>
        <taxon>Euteleostomi</taxon>
        <taxon>Archelosauria</taxon>
        <taxon>Testudinata</taxon>
        <taxon>Testudines</taxon>
        <taxon>Cryptodira</taxon>
        <taxon>Durocryptodira</taxon>
        <taxon>Americhelydia</taxon>
        <taxon>Chelydroidea</taxon>
        <taxon>Chelydridae</taxon>
        <taxon>Chelydra</taxon>
    </lineage>
</organism>
<dbReference type="InterPro" id="IPR035706">
    <property type="entry name" value="AAA_9"/>
</dbReference>
<dbReference type="Pfam" id="PF18199">
    <property type="entry name" value="Dynein_C"/>
    <property type="match status" value="1"/>
</dbReference>
<keyword evidence="9" id="KW-0175">Coiled coil</keyword>
<dbReference type="Gene3D" id="1.20.920.60">
    <property type="match status" value="1"/>
</dbReference>
<evidence type="ECO:0000256" key="5">
    <source>
        <dbReference type="ARBA" id="ARBA00022701"/>
    </source>
</evidence>
<feature type="transmembrane region" description="Helical" evidence="14">
    <location>
        <begin position="237"/>
        <end position="258"/>
    </location>
</feature>
<evidence type="ECO:0000256" key="11">
    <source>
        <dbReference type="ARBA" id="ARBA00023175"/>
    </source>
</evidence>
<dbReference type="GO" id="GO:0005874">
    <property type="term" value="C:microtubule"/>
    <property type="evidence" value="ECO:0007669"/>
    <property type="project" value="UniProtKB-KW"/>
</dbReference>
<dbReference type="GO" id="GO:0005524">
    <property type="term" value="F:ATP binding"/>
    <property type="evidence" value="ECO:0007669"/>
    <property type="project" value="UniProtKB-KW"/>
</dbReference>
<dbReference type="GO" id="GO:0045505">
    <property type="term" value="F:dynein intermediate chain binding"/>
    <property type="evidence" value="ECO:0007669"/>
    <property type="project" value="InterPro"/>
</dbReference>
<dbReference type="Gene3D" id="1.10.8.1220">
    <property type="match status" value="1"/>
</dbReference>
<evidence type="ECO:0000256" key="8">
    <source>
        <dbReference type="ARBA" id="ARBA00023017"/>
    </source>
</evidence>
<keyword evidence="22" id="KW-1185">Reference proteome</keyword>